<sequence>MSAGMTVTEKDRVKQAVNELVLAELFLVQATIESATAIGDGLSALTDDTRVRKESVASVLARTADEALEPYTSRLKLYRELLAREPGNVTTPRLPG</sequence>
<evidence type="ECO:0000313" key="1">
    <source>
        <dbReference type="EMBL" id="GHD32374.1"/>
    </source>
</evidence>
<dbReference type="RefSeq" id="WP_189477033.1">
    <property type="nucleotide sequence ID" value="NZ_BMYM01000001.1"/>
</dbReference>
<dbReference type="Proteomes" id="UP000644693">
    <property type="component" value="Unassembled WGS sequence"/>
</dbReference>
<gene>
    <name evidence="1" type="ORF">GCM10007053_16470</name>
</gene>
<keyword evidence="2" id="KW-1185">Reference proteome</keyword>
<proteinExistence type="predicted"/>
<reference evidence="1" key="1">
    <citation type="journal article" date="2014" name="Int. J. Syst. Evol. Microbiol.">
        <title>Complete genome sequence of Corynebacterium casei LMG S-19264T (=DSM 44701T), isolated from a smear-ripened cheese.</title>
        <authorList>
            <consortium name="US DOE Joint Genome Institute (JGI-PGF)"/>
            <person name="Walter F."/>
            <person name="Albersmeier A."/>
            <person name="Kalinowski J."/>
            <person name="Ruckert C."/>
        </authorList>
    </citation>
    <scope>NUCLEOTIDE SEQUENCE</scope>
    <source>
        <strain evidence="1">KCTC 23430</strain>
    </source>
</reference>
<organism evidence="1 2">
    <name type="scientific">Parahalioglobus pacificus</name>
    <dbReference type="NCBI Taxonomy" id="930806"/>
    <lineage>
        <taxon>Bacteria</taxon>
        <taxon>Pseudomonadati</taxon>
        <taxon>Pseudomonadota</taxon>
        <taxon>Gammaproteobacteria</taxon>
        <taxon>Cellvibrionales</taxon>
        <taxon>Halieaceae</taxon>
        <taxon>Parahalioglobus</taxon>
    </lineage>
</organism>
<evidence type="ECO:0000313" key="2">
    <source>
        <dbReference type="Proteomes" id="UP000644693"/>
    </source>
</evidence>
<accession>A0A918XIL5</accession>
<comment type="caution">
    <text evidence="1">The sequence shown here is derived from an EMBL/GenBank/DDBJ whole genome shotgun (WGS) entry which is preliminary data.</text>
</comment>
<dbReference type="EMBL" id="BMYM01000001">
    <property type="protein sequence ID" value="GHD32374.1"/>
    <property type="molecule type" value="Genomic_DNA"/>
</dbReference>
<reference evidence="1" key="2">
    <citation type="submission" date="2020-09" db="EMBL/GenBank/DDBJ databases">
        <authorList>
            <person name="Sun Q."/>
            <person name="Kim S."/>
        </authorList>
    </citation>
    <scope>NUCLEOTIDE SEQUENCE</scope>
    <source>
        <strain evidence="1">KCTC 23430</strain>
    </source>
</reference>
<protein>
    <submittedName>
        <fullName evidence="1">Uncharacterized protein</fullName>
    </submittedName>
</protein>
<dbReference type="AlphaFoldDB" id="A0A918XIL5"/>
<name>A0A918XIL5_9GAMM</name>